<proteinExistence type="predicted"/>
<evidence type="ECO:0000313" key="1">
    <source>
        <dbReference type="EMBL" id="KAL0952394.1"/>
    </source>
</evidence>
<sequence length="107" mass="12169">MLRFMVSHRTLVSIPNAQWSFFSQYPPWNPSTMKLTDPRTFCIFIDVASTCNAQYFFVELHTGYFGLGDFISRSKRSSACEIDDTVHNLPDGLPRLEGLGKYIALAI</sequence>
<comment type="caution">
    <text evidence="1">The sequence shown here is derived from an EMBL/GenBank/DDBJ whole genome shotgun (WGS) entry which is preliminary data.</text>
</comment>
<gene>
    <name evidence="1" type="ORF">HGRIS_006670</name>
</gene>
<dbReference type="EMBL" id="JASNQZ010000010">
    <property type="protein sequence ID" value="KAL0952394.1"/>
    <property type="molecule type" value="Genomic_DNA"/>
</dbReference>
<evidence type="ECO:0000313" key="2">
    <source>
        <dbReference type="Proteomes" id="UP001556367"/>
    </source>
</evidence>
<dbReference type="Proteomes" id="UP001556367">
    <property type="component" value="Unassembled WGS sequence"/>
</dbReference>
<reference evidence="2" key="1">
    <citation type="submission" date="2024-06" db="EMBL/GenBank/DDBJ databases">
        <title>Multi-omics analyses provide insights into the biosynthesis of the anticancer antibiotic pleurotin in Hohenbuehelia grisea.</title>
        <authorList>
            <person name="Weaver J.A."/>
            <person name="Alberti F."/>
        </authorList>
    </citation>
    <scope>NUCLEOTIDE SEQUENCE [LARGE SCALE GENOMIC DNA]</scope>
    <source>
        <strain evidence="2">T-177</strain>
    </source>
</reference>
<protein>
    <submittedName>
        <fullName evidence="1">Uncharacterized protein</fullName>
    </submittedName>
</protein>
<name>A0ABR3J9Q2_9AGAR</name>
<keyword evidence="2" id="KW-1185">Reference proteome</keyword>
<accession>A0ABR3J9Q2</accession>
<organism evidence="1 2">
    <name type="scientific">Hohenbuehelia grisea</name>
    <dbReference type="NCBI Taxonomy" id="104357"/>
    <lineage>
        <taxon>Eukaryota</taxon>
        <taxon>Fungi</taxon>
        <taxon>Dikarya</taxon>
        <taxon>Basidiomycota</taxon>
        <taxon>Agaricomycotina</taxon>
        <taxon>Agaricomycetes</taxon>
        <taxon>Agaricomycetidae</taxon>
        <taxon>Agaricales</taxon>
        <taxon>Pleurotineae</taxon>
        <taxon>Pleurotaceae</taxon>
        <taxon>Hohenbuehelia</taxon>
    </lineage>
</organism>